<dbReference type="EMBL" id="AYKH01000044">
    <property type="protein sequence ID" value="ROO23953.1"/>
    <property type="molecule type" value="Genomic_DNA"/>
</dbReference>
<evidence type="ECO:0000256" key="8">
    <source>
        <dbReference type="ARBA" id="ARBA00022573"/>
    </source>
</evidence>
<comment type="catalytic activity">
    <reaction evidence="1 14">
        <text>adenosylcob(III)inamide + ATP = adenosylcob(III)inamide phosphate + ADP + H(+)</text>
        <dbReference type="Rhea" id="RHEA:15769"/>
        <dbReference type="ChEBI" id="CHEBI:2480"/>
        <dbReference type="ChEBI" id="CHEBI:15378"/>
        <dbReference type="ChEBI" id="CHEBI:30616"/>
        <dbReference type="ChEBI" id="CHEBI:58502"/>
        <dbReference type="ChEBI" id="CHEBI:456216"/>
        <dbReference type="EC" id="2.7.1.156"/>
    </reaction>
</comment>
<protein>
    <recommendedName>
        <fullName evidence="14">Bifunctional adenosylcobalamin biosynthesis protein</fullName>
        <ecNumber evidence="14">2.7.1.156</ecNumber>
        <ecNumber evidence="14">2.7.7.62</ecNumber>
    </recommendedName>
</protein>
<feature type="binding site" evidence="16">
    <location>
        <position position="67"/>
    </location>
    <ligand>
        <name>GTP</name>
        <dbReference type="ChEBI" id="CHEBI:37565"/>
    </ligand>
</feature>
<evidence type="ECO:0000313" key="17">
    <source>
        <dbReference type="EMBL" id="ROO23953.1"/>
    </source>
</evidence>
<dbReference type="Proteomes" id="UP000283993">
    <property type="component" value="Unassembled WGS sequence"/>
</dbReference>
<comment type="similarity">
    <text evidence="7 14">Belongs to the CobU/CobP family.</text>
</comment>
<evidence type="ECO:0000256" key="10">
    <source>
        <dbReference type="ARBA" id="ARBA00022741"/>
    </source>
</evidence>
<dbReference type="GO" id="GO:0005524">
    <property type="term" value="F:ATP binding"/>
    <property type="evidence" value="ECO:0007669"/>
    <property type="project" value="UniProtKB-UniRule"/>
</dbReference>
<evidence type="ECO:0000256" key="12">
    <source>
        <dbReference type="ARBA" id="ARBA00022840"/>
    </source>
</evidence>
<organism evidence="17 18">
    <name type="scientific">Salinisphaera orenii MK-B5</name>
    <dbReference type="NCBI Taxonomy" id="856730"/>
    <lineage>
        <taxon>Bacteria</taxon>
        <taxon>Pseudomonadati</taxon>
        <taxon>Pseudomonadota</taxon>
        <taxon>Gammaproteobacteria</taxon>
        <taxon>Salinisphaerales</taxon>
        <taxon>Salinisphaeraceae</taxon>
        <taxon>Salinisphaera</taxon>
    </lineage>
</organism>
<dbReference type="PANTHER" id="PTHR34848">
    <property type="match status" value="1"/>
</dbReference>
<reference evidence="17 18" key="1">
    <citation type="submission" date="2013-10" db="EMBL/GenBank/DDBJ databases">
        <title>Salinisphaera orenii MK-B5 Genome Sequencing.</title>
        <authorList>
            <person name="Lai Q."/>
            <person name="Li C."/>
            <person name="Shao Z."/>
        </authorList>
    </citation>
    <scope>NUCLEOTIDE SEQUENCE [LARGE SCALE GENOMIC DNA]</scope>
    <source>
        <strain evidence="17 18">MK-B5</strain>
    </source>
</reference>
<evidence type="ECO:0000256" key="9">
    <source>
        <dbReference type="ARBA" id="ARBA00022679"/>
    </source>
</evidence>
<dbReference type="GO" id="GO:0008820">
    <property type="term" value="F:cobinamide phosphate guanylyltransferase activity"/>
    <property type="evidence" value="ECO:0007669"/>
    <property type="project" value="UniProtKB-UniRule"/>
</dbReference>
<keyword evidence="12 14" id="KW-0067">ATP-binding</keyword>
<feature type="binding site" evidence="16">
    <location>
        <begin position="56"/>
        <end position="59"/>
    </location>
    <ligand>
        <name>GTP</name>
        <dbReference type="ChEBI" id="CHEBI:37565"/>
    </ligand>
</feature>
<dbReference type="Pfam" id="PF02283">
    <property type="entry name" value="CobU"/>
    <property type="match status" value="1"/>
</dbReference>
<keyword evidence="8 14" id="KW-0169">Cobalamin biosynthesis</keyword>
<dbReference type="EC" id="2.7.1.156" evidence="14"/>
<comment type="pathway">
    <text evidence="5 14">Cofactor biosynthesis; adenosylcobalamin biosynthesis; adenosylcobalamin from cob(II)yrinate a,c-diamide: step 6/7.</text>
</comment>
<evidence type="ECO:0000256" key="1">
    <source>
        <dbReference type="ARBA" id="ARBA00000312"/>
    </source>
</evidence>
<evidence type="ECO:0000256" key="11">
    <source>
        <dbReference type="ARBA" id="ARBA00022777"/>
    </source>
</evidence>
<evidence type="ECO:0000313" key="18">
    <source>
        <dbReference type="Proteomes" id="UP000283993"/>
    </source>
</evidence>
<keyword evidence="11 14" id="KW-0418">Kinase</keyword>
<dbReference type="SUPFAM" id="SSF52540">
    <property type="entry name" value="P-loop containing nucleoside triphosphate hydrolases"/>
    <property type="match status" value="1"/>
</dbReference>
<dbReference type="UniPathway" id="UPA00148">
    <property type="reaction ID" value="UER00236"/>
</dbReference>
<dbReference type="InterPro" id="IPR027417">
    <property type="entry name" value="P-loop_NTPase"/>
</dbReference>
<keyword evidence="13 14" id="KW-0342">GTP-binding</keyword>
<evidence type="ECO:0000256" key="3">
    <source>
        <dbReference type="ARBA" id="ARBA00001522"/>
    </source>
</evidence>
<comment type="pathway">
    <text evidence="6 14">Cofactor biosynthesis; adenosylcobalamin biosynthesis; adenosylcobalamin from cob(II)yrinate a,c-diamide: step 5/7.</text>
</comment>
<comment type="function">
    <text evidence="4 14">Catalyzes ATP-dependent phosphorylation of adenosylcobinamide and addition of GMP to adenosylcobinamide phosphate.</text>
</comment>
<evidence type="ECO:0000256" key="14">
    <source>
        <dbReference type="PIRNR" id="PIRNR006135"/>
    </source>
</evidence>
<dbReference type="GO" id="GO:0005525">
    <property type="term" value="F:GTP binding"/>
    <property type="evidence" value="ECO:0007669"/>
    <property type="project" value="UniProtKB-UniRule"/>
</dbReference>
<name>A0A423PEK8_9GAMM</name>
<feature type="binding site" evidence="16">
    <location>
        <position position="89"/>
    </location>
    <ligand>
        <name>GTP</name>
        <dbReference type="ChEBI" id="CHEBI:37565"/>
    </ligand>
</feature>
<proteinExistence type="inferred from homology"/>
<feature type="binding site" evidence="16">
    <location>
        <begin position="39"/>
        <end position="41"/>
    </location>
    <ligand>
        <name>GTP</name>
        <dbReference type="ChEBI" id="CHEBI:37565"/>
    </ligand>
</feature>
<evidence type="ECO:0000256" key="6">
    <source>
        <dbReference type="ARBA" id="ARBA00005159"/>
    </source>
</evidence>
<comment type="catalytic activity">
    <reaction evidence="2 14">
        <text>adenosylcob(III)inamide phosphate + GTP + H(+) = adenosylcob(III)inamide-GDP + diphosphate</text>
        <dbReference type="Rhea" id="RHEA:22712"/>
        <dbReference type="ChEBI" id="CHEBI:15378"/>
        <dbReference type="ChEBI" id="CHEBI:33019"/>
        <dbReference type="ChEBI" id="CHEBI:37565"/>
        <dbReference type="ChEBI" id="CHEBI:58502"/>
        <dbReference type="ChEBI" id="CHEBI:60487"/>
        <dbReference type="EC" id="2.7.7.62"/>
    </reaction>
</comment>
<keyword evidence="18" id="KW-1185">Reference proteome</keyword>
<feature type="binding site" evidence="16">
    <location>
        <begin position="12"/>
        <end position="19"/>
    </location>
    <ligand>
        <name>GTP</name>
        <dbReference type="ChEBI" id="CHEBI:37565"/>
    </ligand>
</feature>
<comment type="catalytic activity">
    <reaction evidence="3">
        <text>adenosylcob(III)inamide + GTP = adenosylcob(III)inamide phosphate + GDP + H(+)</text>
        <dbReference type="Rhea" id="RHEA:15765"/>
        <dbReference type="ChEBI" id="CHEBI:2480"/>
        <dbReference type="ChEBI" id="CHEBI:15378"/>
        <dbReference type="ChEBI" id="CHEBI:37565"/>
        <dbReference type="ChEBI" id="CHEBI:58189"/>
        <dbReference type="ChEBI" id="CHEBI:58502"/>
        <dbReference type="EC" id="2.7.1.156"/>
    </reaction>
</comment>
<evidence type="ECO:0000256" key="7">
    <source>
        <dbReference type="ARBA" id="ARBA00007490"/>
    </source>
</evidence>
<dbReference type="NCBIfam" id="NF004469">
    <property type="entry name" value="PRK05800.1"/>
    <property type="match status" value="1"/>
</dbReference>
<comment type="caution">
    <text evidence="17">The sequence shown here is derived from an EMBL/GenBank/DDBJ whole genome shotgun (WGS) entry which is preliminary data.</text>
</comment>
<dbReference type="AlphaFoldDB" id="A0A423PEK8"/>
<dbReference type="PIRSF" id="PIRSF006135">
    <property type="entry name" value="CobU"/>
    <property type="match status" value="1"/>
</dbReference>
<dbReference type="GO" id="GO:0009236">
    <property type="term" value="P:cobalamin biosynthetic process"/>
    <property type="evidence" value="ECO:0007669"/>
    <property type="project" value="UniProtKB-UniRule"/>
</dbReference>
<keyword evidence="9 14" id="KW-0808">Transferase</keyword>
<evidence type="ECO:0000256" key="5">
    <source>
        <dbReference type="ARBA" id="ARBA00004692"/>
    </source>
</evidence>
<dbReference type="RefSeq" id="WP_123632320.1">
    <property type="nucleotide sequence ID" value="NZ_AYKH01000044.1"/>
</dbReference>
<evidence type="ECO:0000256" key="15">
    <source>
        <dbReference type="PIRSR" id="PIRSR006135-1"/>
    </source>
</evidence>
<feature type="active site" description="GMP-histidine intermediate" evidence="15">
    <location>
        <position position="55"/>
    </location>
</feature>
<sequence>MAEGRCAHLVLGGARSGKSAFAEAQALAAGDVGRWVYVATARAQDSEMQDRIDRHRARRDPRWETVEAPLDLAAALARHDAPGTCVLVDCLTLWLTNALTEDCWPAEREALLTAVAASRARLLLVSNEVGSGVVPMGALSRTFVDEAGRLHQRLAATCARVTLVVAGLPTTLKDDCP</sequence>
<gene>
    <name evidence="17" type="ORF">SAOR_16070</name>
</gene>
<evidence type="ECO:0000256" key="4">
    <source>
        <dbReference type="ARBA" id="ARBA00003889"/>
    </source>
</evidence>
<dbReference type="InterPro" id="IPR003203">
    <property type="entry name" value="CobU/CobP"/>
</dbReference>
<accession>A0A423PEK8</accession>
<dbReference type="CDD" id="cd00544">
    <property type="entry name" value="CobU"/>
    <property type="match status" value="1"/>
</dbReference>
<dbReference type="GO" id="GO:0043752">
    <property type="term" value="F:adenosylcobinamide kinase activity"/>
    <property type="evidence" value="ECO:0007669"/>
    <property type="project" value="UniProtKB-EC"/>
</dbReference>
<evidence type="ECO:0000256" key="2">
    <source>
        <dbReference type="ARBA" id="ARBA00000711"/>
    </source>
</evidence>
<dbReference type="PANTHER" id="PTHR34848:SF1">
    <property type="entry name" value="BIFUNCTIONAL ADENOSYLCOBALAMIN BIOSYNTHESIS PROTEIN COBU"/>
    <property type="match status" value="1"/>
</dbReference>
<dbReference type="EC" id="2.7.7.62" evidence="14"/>
<dbReference type="Gene3D" id="3.40.50.300">
    <property type="entry name" value="P-loop containing nucleotide triphosphate hydrolases"/>
    <property type="match status" value="1"/>
</dbReference>
<evidence type="ECO:0000256" key="13">
    <source>
        <dbReference type="ARBA" id="ARBA00023134"/>
    </source>
</evidence>
<keyword evidence="10 14" id="KW-0547">Nucleotide-binding</keyword>
<evidence type="ECO:0000256" key="16">
    <source>
        <dbReference type="PIRSR" id="PIRSR006135-2"/>
    </source>
</evidence>